<evidence type="ECO:0000256" key="11">
    <source>
        <dbReference type="RuleBase" id="RU000304"/>
    </source>
</evidence>
<evidence type="ECO:0000313" key="13">
    <source>
        <dbReference type="EMBL" id="TNJ27668.1"/>
    </source>
</evidence>
<evidence type="ECO:0000256" key="6">
    <source>
        <dbReference type="ARBA" id="ARBA00022777"/>
    </source>
</evidence>
<dbReference type="PROSITE" id="PS00108">
    <property type="entry name" value="PROTEIN_KINASE_ST"/>
    <property type="match status" value="1"/>
</dbReference>
<protein>
    <recommendedName>
        <fullName evidence="2">non-specific serine/threonine protein kinase</fullName>
        <ecNumber evidence="2">2.7.11.1</ecNumber>
    </recommendedName>
</protein>
<evidence type="ECO:0000256" key="7">
    <source>
        <dbReference type="ARBA" id="ARBA00022840"/>
    </source>
</evidence>
<feature type="domain" description="Protein kinase" evidence="12">
    <location>
        <begin position="4"/>
        <end position="259"/>
    </location>
</feature>
<name>A0A4Z1SVQ8_GIAMU</name>
<evidence type="ECO:0000313" key="14">
    <source>
        <dbReference type="Proteomes" id="UP000315496"/>
    </source>
</evidence>
<accession>A0A4Z1SVQ8</accession>
<keyword evidence="14" id="KW-1185">Reference proteome</keyword>
<reference evidence="13 14" key="1">
    <citation type="submission" date="2019-05" db="EMBL/GenBank/DDBJ databases">
        <title>The compact genome of Giardia muris reveals important steps in the evolution of intestinal protozoan parasites.</title>
        <authorList>
            <person name="Xu F."/>
            <person name="Jimenez-Gonzalez A."/>
            <person name="Einarsson E."/>
            <person name="Astvaldsson A."/>
            <person name="Peirasmaki D."/>
            <person name="Eckmann L."/>
            <person name="Andersson J.O."/>
            <person name="Svard S.G."/>
            <person name="Jerlstrom-Hultqvist J."/>
        </authorList>
    </citation>
    <scope>NUCLEOTIDE SEQUENCE [LARGE SCALE GENOMIC DNA]</scope>
    <source>
        <strain evidence="13 14">Roberts-Thomson</strain>
    </source>
</reference>
<dbReference type="OrthoDB" id="248923at2759"/>
<comment type="caution">
    <text evidence="13">The sequence shown here is derived from an EMBL/GenBank/DDBJ whole genome shotgun (WGS) entry which is preliminary data.</text>
</comment>
<evidence type="ECO:0000256" key="10">
    <source>
        <dbReference type="PROSITE-ProRule" id="PRU10141"/>
    </source>
</evidence>
<sequence length="470" mass="53706">MENYVVERKIGEGSFGECYLCTHKATGQHVVIKEICIADMAPEELENTRRESSLLLQLRHPNVVHCLEAFDEAPFYYIVMNYCKEGELTRLIKDRSKSRIPFEEPLILRWVAQLASALWYIHDQKMIHRDLKTQNVFLDEHLNLQIGDFGVARTIGPGSLATTFVGSPLYMSPELIEEKKYNSQSDMWSLGCIIFEMLCLKTAFQARNMNMLIIKILSNQIPELPPMYSQELQEMCYNLLKQSPTERMTAAQLCSHRLIRPLIEEMGLPHPEWDGVQPTQPKASTATNAFVQRRMDKEDKLEISLPIENTDSNIARYLQQSIADQEHDLRVERPSNLSPAGITKTSRLRDEPHGLGLKLINNPIVAYQAKKLMQLVDQDVRKALCLLSAVQTGYMIHKVDFIEAVSGVTIPDDKRQAYEVQTNWADDSCRAWDAEAAVYEYIFEKLAGPTRAQACLQICRHIVALEQFST</sequence>
<comment type="similarity">
    <text evidence="1">Belongs to the protein kinase superfamily. NEK Ser/Thr protein kinase family. NIMA subfamily.</text>
</comment>
<dbReference type="CDD" id="cd08215">
    <property type="entry name" value="STKc_Nek"/>
    <property type="match status" value="1"/>
</dbReference>
<proteinExistence type="inferred from homology"/>
<dbReference type="PROSITE" id="PS50011">
    <property type="entry name" value="PROTEIN_KINASE_DOM"/>
    <property type="match status" value="1"/>
</dbReference>
<dbReference type="PANTHER" id="PTHR44899">
    <property type="entry name" value="CAMK FAMILY PROTEIN KINASE"/>
    <property type="match status" value="1"/>
</dbReference>
<dbReference type="GO" id="GO:0004674">
    <property type="term" value="F:protein serine/threonine kinase activity"/>
    <property type="evidence" value="ECO:0007669"/>
    <property type="project" value="UniProtKB-KW"/>
</dbReference>
<evidence type="ECO:0000256" key="3">
    <source>
        <dbReference type="ARBA" id="ARBA00022527"/>
    </source>
</evidence>
<keyword evidence="3 11" id="KW-0723">Serine/threonine-protein kinase</keyword>
<dbReference type="EC" id="2.7.11.1" evidence="2"/>
<evidence type="ECO:0000256" key="1">
    <source>
        <dbReference type="ARBA" id="ARBA00010886"/>
    </source>
</evidence>
<dbReference type="VEuPathDB" id="GiardiaDB:GMRT_16217"/>
<dbReference type="InterPro" id="IPR051131">
    <property type="entry name" value="NEK_Ser/Thr_kinase_NIMA"/>
</dbReference>
<gene>
    <name evidence="13" type="ORF">GMRT_16217</name>
</gene>
<comment type="catalytic activity">
    <reaction evidence="9">
        <text>L-seryl-[protein] + ATP = O-phospho-L-seryl-[protein] + ADP + H(+)</text>
        <dbReference type="Rhea" id="RHEA:17989"/>
        <dbReference type="Rhea" id="RHEA-COMP:9863"/>
        <dbReference type="Rhea" id="RHEA-COMP:11604"/>
        <dbReference type="ChEBI" id="CHEBI:15378"/>
        <dbReference type="ChEBI" id="CHEBI:29999"/>
        <dbReference type="ChEBI" id="CHEBI:30616"/>
        <dbReference type="ChEBI" id="CHEBI:83421"/>
        <dbReference type="ChEBI" id="CHEBI:456216"/>
        <dbReference type="EC" id="2.7.11.1"/>
    </reaction>
</comment>
<evidence type="ECO:0000256" key="5">
    <source>
        <dbReference type="ARBA" id="ARBA00022741"/>
    </source>
</evidence>
<evidence type="ECO:0000256" key="9">
    <source>
        <dbReference type="ARBA" id="ARBA00048679"/>
    </source>
</evidence>
<evidence type="ECO:0000256" key="8">
    <source>
        <dbReference type="ARBA" id="ARBA00047899"/>
    </source>
</evidence>
<keyword evidence="4" id="KW-0808">Transferase</keyword>
<dbReference type="Pfam" id="PF00069">
    <property type="entry name" value="Pkinase"/>
    <property type="match status" value="1"/>
</dbReference>
<keyword evidence="6 13" id="KW-0418">Kinase</keyword>
<dbReference type="InterPro" id="IPR008271">
    <property type="entry name" value="Ser/Thr_kinase_AS"/>
</dbReference>
<dbReference type="InterPro" id="IPR000719">
    <property type="entry name" value="Prot_kinase_dom"/>
</dbReference>
<comment type="catalytic activity">
    <reaction evidence="8">
        <text>L-threonyl-[protein] + ATP = O-phospho-L-threonyl-[protein] + ADP + H(+)</text>
        <dbReference type="Rhea" id="RHEA:46608"/>
        <dbReference type="Rhea" id="RHEA-COMP:11060"/>
        <dbReference type="Rhea" id="RHEA-COMP:11605"/>
        <dbReference type="ChEBI" id="CHEBI:15378"/>
        <dbReference type="ChEBI" id="CHEBI:30013"/>
        <dbReference type="ChEBI" id="CHEBI:30616"/>
        <dbReference type="ChEBI" id="CHEBI:61977"/>
        <dbReference type="ChEBI" id="CHEBI:456216"/>
        <dbReference type="EC" id="2.7.11.1"/>
    </reaction>
</comment>
<dbReference type="InterPro" id="IPR017441">
    <property type="entry name" value="Protein_kinase_ATP_BS"/>
</dbReference>
<evidence type="ECO:0000256" key="2">
    <source>
        <dbReference type="ARBA" id="ARBA00012513"/>
    </source>
</evidence>
<dbReference type="Gene3D" id="1.10.510.10">
    <property type="entry name" value="Transferase(Phosphotransferase) domain 1"/>
    <property type="match status" value="1"/>
</dbReference>
<keyword evidence="7 10" id="KW-0067">ATP-binding</keyword>
<dbReference type="AlphaFoldDB" id="A0A4Z1SVQ8"/>
<dbReference type="PROSITE" id="PS00107">
    <property type="entry name" value="PROTEIN_KINASE_ATP"/>
    <property type="match status" value="1"/>
</dbReference>
<dbReference type="Proteomes" id="UP000315496">
    <property type="component" value="Chromosome 3"/>
</dbReference>
<dbReference type="FunFam" id="3.30.200.20:FF:000097">
    <property type="entry name" value="Probable serine/threonine-protein kinase nek1"/>
    <property type="match status" value="1"/>
</dbReference>
<dbReference type="InterPro" id="IPR011009">
    <property type="entry name" value="Kinase-like_dom_sf"/>
</dbReference>
<evidence type="ECO:0000256" key="4">
    <source>
        <dbReference type="ARBA" id="ARBA00022679"/>
    </source>
</evidence>
<dbReference type="PANTHER" id="PTHR44899:SF3">
    <property type="entry name" value="SERINE_THREONINE-PROTEIN KINASE NEK1"/>
    <property type="match status" value="1"/>
</dbReference>
<dbReference type="SMART" id="SM00220">
    <property type="entry name" value="S_TKc"/>
    <property type="match status" value="1"/>
</dbReference>
<dbReference type="SUPFAM" id="SSF56112">
    <property type="entry name" value="Protein kinase-like (PK-like)"/>
    <property type="match status" value="1"/>
</dbReference>
<dbReference type="EMBL" id="VDLU01000003">
    <property type="protein sequence ID" value="TNJ27668.1"/>
    <property type="molecule type" value="Genomic_DNA"/>
</dbReference>
<dbReference type="GO" id="GO:0005524">
    <property type="term" value="F:ATP binding"/>
    <property type="evidence" value="ECO:0007669"/>
    <property type="project" value="UniProtKB-UniRule"/>
</dbReference>
<organism evidence="13 14">
    <name type="scientific">Giardia muris</name>
    <dbReference type="NCBI Taxonomy" id="5742"/>
    <lineage>
        <taxon>Eukaryota</taxon>
        <taxon>Metamonada</taxon>
        <taxon>Diplomonadida</taxon>
        <taxon>Hexamitidae</taxon>
        <taxon>Giardiinae</taxon>
        <taxon>Giardia</taxon>
    </lineage>
</organism>
<keyword evidence="5 10" id="KW-0547">Nucleotide-binding</keyword>
<feature type="binding site" evidence="10">
    <location>
        <position position="33"/>
    </location>
    <ligand>
        <name>ATP</name>
        <dbReference type="ChEBI" id="CHEBI:30616"/>
    </ligand>
</feature>
<evidence type="ECO:0000259" key="12">
    <source>
        <dbReference type="PROSITE" id="PS50011"/>
    </source>
</evidence>